<name>T1L355_TETUR</name>
<dbReference type="EnsemblMetazoa" id="tetur35g00290.1">
    <property type="protein sequence ID" value="tetur35g00290.1"/>
    <property type="gene ID" value="tetur35g00290"/>
</dbReference>
<proteinExistence type="predicted"/>
<reference evidence="1" key="2">
    <citation type="submission" date="2015-06" db="UniProtKB">
        <authorList>
            <consortium name="EnsemblMetazoa"/>
        </authorList>
    </citation>
    <scope>IDENTIFICATION</scope>
</reference>
<reference evidence="2" key="1">
    <citation type="submission" date="2011-08" db="EMBL/GenBank/DDBJ databases">
        <authorList>
            <person name="Rombauts S."/>
        </authorList>
    </citation>
    <scope>NUCLEOTIDE SEQUENCE</scope>
    <source>
        <strain evidence="2">London</strain>
    </source>
</reference>
<dbReference type="Proteomes" id="UP000015104">
    <property type="component" value="Unassembled WGS sequence"/>
</dbReference>
<organism evidence="1 2">
    <name type="scientific">Tetranychus urticae</name>
    <name type="common">Two-spotted spider mite</name>
    <dbReference type="NCBI Taxonomy" id="32264"/>
    <lineage>
        <taxon>Eukaryota</taxon>
        <taxon>Metazoa</taxon>
        <taxon>Ecdysozoa</taxon>
        <taxon>Arthropoda</taxon>
        <taxon>Chelicerata</taxon>
        <taxon>Arachnida</taxon>
        <taxon>Acari</taxon>
        <taxon>Acariformes</taxon>
        <taxon>Trombidiformes</taxon>
        <taxon>Prostigmata</taxon>
        <taxon>Eleutherengona</taxon>
        <taxon>Raphignathae</taxon>
        <taxon>Tetranychoidea</taxon>
        <taxon>Tetranychidae</taxon>
        <taxon>Tetranychus</taxon>
    </lineage>
</organism>
<dbReference type="EMBL" id="CAEY01001012">
    <property type="status" value="NOT_ANNOTATED_CDS"/>
    <property type="molecule type" value="Genomic_DNA"/>
</dbReference>
<evidence type="ECO:0000313" key="2">
    <source>
        <dbReference type="Proteomes" id="UP000015104"/>
    </source>
</evidence>
<keyword evidence="2" id="KW-1185">Reference proteome</keyword>
<accession>T1L355</accession>
<evidence type="ECO:0000313" key="1">
    <source>
        <dbReference type="EnsemblMetazoa" id="tetur35g00290.1"/>
    </source>
</evidence>
<sequence>MWGGRGSLNIKAPVPGWLKLCFDNLNRIDVGVVKKRFSCNIIRESGIWKKRKRRELENTFFTISHALFTPAQP</sequence>
<protein>
    <submittedName>
        <fullName evidence="1">Uncharacterized protein</fullName>
    </submittedName>
</protein>
<dbReference type="HOGENOM" id="CLU_2708012_0_0_1"/>
<dbReference type="AlphaFoldDB" id="T1L355"/>